<evidence type="ECO:0000313" key="4">
    <source>
        <dbReference type="Proteomes" id="UP001396898"/>
    </source>
</evidence>
<dbReference type="EMBL" id="JAQQWI010000018">
    <property type="protein sequence ID" value="KAK8002161.1"/>
    <property type="molecule type" value="Genomic_DNA"/>
</dbReference>
<keyword evidence="4" id="KW-1185">Reference proteome</keyword>
<name>A0ABR1R9K2_9PEZI</name>
<evidence type="ECO:0000256" key="1">
    <source>
        <dbReference type="SAM" id="MobiDB-lite"/>
    </source>
</evidence>
<gene>
    <name evidence="3" type="ORF">PG991_014383</name>
</gene>
<dbReference type="Proteomes" id="UP001396898">
    <property type="component" value="Unassembled WGS sequence"/>
</dbReference>
<proteinExistence type="predicted"/>
<keyword evidence="2" id="KW-0732">Signal</keyword>
<comment type="caution">
    <text evidence="3">The sequence shown here is derived from an EMBL/GenBank/DDBJ whole genome shotgun (WGS) entry which is preliminary data.</text>
</comment>
<feature type="chain" id="PRO_5046384128" evidence="2">
    <location>
        <begin position="19"/>
        <end position="255"/>
    </location>
</feature>
<protein>
    <submittedName>
        <fullName evidence="3">Uncharacterized protein</fullName>
    </submittedName>
</protein>
<feature type="signal peptide" evidence="2">
    <location>
        <begin position="1"/>
        <end position="18"/>
    </location>
</feature>
<reference evidence="3 4" key="1">
    <citation type="submission" date="2023-01" db="EMBL/GenBank/DDBJ databases">
        <title>Analysis of 21 Apiospora genomes using comparative genomics revels a genus with tremendous synthesis potential of carbohydrate active enzymes and secondary metabolites.</title>
        <authorList>
            <person name="Sorensen T."/>
        </authorList>
    </citation>
    <scope>NUCLEOTIDE SEQUENCE [LARGE SCALE GENOMIC DNA]</scope>
    <source>
        <strain evidence="3 4">CBS 20057</strain>
    </source>
</reference>
<evidence type="ECO:0000256" key="2">
    <source>
        <dbReference type="SAM" id="SignalP"/>
    </source>
</evidence>
<feature type="region of interest" description="Disordered" evidence="1">
    <location>
        <begin position="25"/>
        <end position="57"/>
    </location>
</feature>
<organism evidence="3 4">
    <name type="scientific">Apiospora marii</name>
    <dbReference type="NCBI Taxonomy" id="335849"/>
    <lineage>
        <taxon>Eukaryota</taxon>
        <taxon>Fungi</taxon>
        <taxon>Dikarya</taxon>
        <taxon>Ascomycota</taxon>
        <taxon>Pezizomycotina</taxon>
        <taxon>Sordariomycetes</taxon>
        <taxon>Xylariomycetidae</taxon>
        <taxon>Amphisphaeriales</taxon>
        <taxon>Apiosporaceae</taxon>
        <taxon>Apiospora</taxon>
    </lineage>
</organism>
<accession>A0ABR1R9K2</accession>
<sequence length="255" mass="27864">MRYSLFFSILALAGTGLCGGPRKTVPVKEIGSEPSSSSSPAVPAPTPTPGRFAPGPDPEDVEFLLTNLLHNTRARRKARKCNDVKDDGYFVNQTTDFLGQWRANTGIPGEGSQTEKQIMERLVIYQIVHETVRAESLHNAFPDNIIDQIRSIAFMVRESGALLGADPRVLEALDVILDDICADTGEAQVPARIQQIADVVLRGLSLNPQLSRTCEQTPGPACPCKGPYRCGIQLVYEWDDESASWTCECTEEAVC</sequence>
<evidence type="ECO:0000313" key="3">
    <source>
        <dbReference type="EMBL" id="KAK8002161.1"/>
    </source>
</evidence>
<feature type="compositionally biased region" description="Low complexity" evidence="1">
    <location>
        <begin position="32"/>
        <end position="41"/>
    </location>
</feature>